<dbReference type="RefSeq" id="WP_153509191.1">
    <property type="nucleotide sequence ID" value="NZ_CP045652.1"/>
</dbReference>
<dbReference type="KEGG" id="sphe:GFH32_00350"/>
<evidence type="ECO:0000313" key="1">
    <source>
        <dbReference type="EMBL" id="QGA24868.1"/>
    </source>
</evidence>
<protein>
    <submittedName>
        <fullName evidence="1">Uncharacterized protein</fullName>
    </submittedName>
</protein>
<accession>A0A5Q0QB22</accession>
<name>A0A5Q0QB22_9SPHI</name>
<gene>
    <name evidence="1" type="ORF">GFH32_00350</name>
</gene>
<evidence type="ECO:0000313" key="2">
    <source>
        <dbReference type="Proteomes" id="UP000326921"/>
    </source>
</evidence>
<reference evidence="1 2" key="1">
    <citation type="submission" date="2019-10" db="EMBL/GenBank/DDBJ databases">
        <authorList>
            <person name="Dong K."/>
        </authorList>
    </citation>
    <scope>NUCLEOTIDE SEQUENCE [LARGE SCALE GENOMIC DNA]</scope>
    <source>
        <strain evidence="2">dk4302</strain>
    </source>
</reference>
<keyword evidence="2" id="KW-1185">Reference proteome</keyword>
<sequence>MAEQIPEQIEGKAFDYFKSVDFSSITEADQFFQKAKNRLLDVNHWDDIAGTPSATFKTKDEYGLELDRPVRQGDYIQIDIPGPGLPSAEGSDWVRVESINEESTAESRQICLTLRPSPDPTSENTDTAHFFKRLATSSILIEQKDKHIFLHYAGRNEVINTDNSSLMDNVRNFMIGLGAKMGASFPQWKALVEGLGNTH</sequence>
<organism evidence="1 2">
    <name type="scientific">Sphingobacterium zhuxiongii</name>
    <dbReference type="NCBI Taxonomy" id="2662364"/>
    <lineage>
        <taxon>Bacteria</taxon>
        <taxon>Pseudomonadati</taxon>
        <taxon>Bacteroidota</taxon>
        <taxon>Sphingobacteriia</taxon>
        <taxon>Sphingobacteriales</taxon>
        <taxon>Sphingobacteriaceae</taxon>
        <taxon>Sphingobacterium</taxon>
    </lineage>
</organism>
<proteinExistence type="predicted"/>
<dbReference type="Proteomes" id="UP000326921">
    <property type="component" value="Chromosome"/>
</dbReference>
<dbReference type="AlphaFoldDB" id="A0A5Q0QB22"/>
<dbReference type="EMBL" id="CP045652">
    <property type="protein sequence ID" value="QGA24868.1"/>
    <property type="molecule type" value="Genomic_DNA"/>
</dbReference>